<evidence type="ECO:0008006" key="3">
    <source>
        <dbReference type="Google" id="ProtNLM"/>
    </source>
</evidence>
<evidence type="ECO:0000313" key="1">
    <source>
        <dbReference type="EMBL" id="EFM08448.1"/>
    </source>
</evidence>
<organism evidence="1 2">
    <name type="scientific">Paenibacillus curdlanolyticus YK9</name>
    <dbReference type="NCBI Taxonomy" id="717606"/>
    <lineage>
        <taxon>Bacteria</taxon>
        <taxon>Bacillati</taxon>
        <taxon>Bacillota</taxon>
        <taxon>Bacilli</taxon>
        <taxon>Bacillales</taxon>
        <taxon>Paenibacillaceae</taxon>
        <taxon>Paenibacillus</taxon>
    </lineage>
</organism>
<dbReference type="SUPFAM" id="SSF111069">
    <property type="entry name" value="Hypothetical protein yfbM"/>
    <property type="match status" value="1"/>
</dbReference>
<name>E0IGE8_9BACL</name>
<dbReference type="OrthoDB" id="289289at2"/>
<dbReference type="InterPro" id="IPR035944">
    <property type="entry name" value="YfbM-like_sf"/>
</dbReference>
<dbReference type="EMBL" id="AEDD01000017">
    <property type="protein sequence ID" value="EFM08448.1"/>
    <property type="molecule type" value="Genomic_DNA"/>
</dbReference>
<dbReference type="AlphaFoldDB" id="E0IGE8"/>
<dbReference type="Gene3D" id="3.40.1760.10">
    <property type="entry name" value="YfbM-like super family"/>
    <property type="match status" value="1"/>
</dbReference>
<proteinExistence type="predicted"/>
<evidence type="ECO:0000313" key="2">
    <source>
        <dbReference type="Proteomes" id="UP000005387"/>
    </source>
</evidence>
<accession>E0IGE8</accession>
<gene>
    <name evidence="1" type="ORF">PaecuDRAFT_4741</name>
</gene>
<dbReference type="eggNOG" id="ENOG5032ZS5">
    <property type="taxonomic scope" value="Bacteria"/>
</dbReference>
<dbReference type="STRING" id="717606.PaecuDRAFT_4741"/>
<sequence>MGMIGHLKQVSPELLNDLIEQKVDAFSILFEESDVNRTLYLDKSWHAIHFLLNGEAWEGEEPLVYAVFGGAAIGGEPNFEEGDEVEEDSPARYLTVEQVKQVSAALQQIPEEELARRFIPARMAELDIYPSTWEDEGELAYVMDYYRELAAYYQEAADNGQAMLLHIG</sequence>
<dbReference type="InterPro" id="IPR015068">
    <property type="entry name" value="DUF1877"/>
</dbReference>
<dbReference type="Pfam" id="PF08974">
    <property type="entry name" value="DUF1877"/>
    <property type="match status" value="1"/>
</dbReference>
<dbReference type="RefSeq" id="WP_006040719.1">
    <property type="nucleotide sequence ID" value="NZ_AEDD01000017.1"/>
</dbReference>
<dbReference type="Proteomes" id="UP000005387">
    <property type="component" value="Unassembled WGS sequence"/>
</dbReference>
<keyword evidence="2" id="KW-1185">Reference proteome</keyword>
<protein>
    <recommendedName>
        <fullName evidence="3">DUF1877 domain-containing protein</fullName>
    </recommendedName>
</protein>
<reference evidence="1 2" key="1">
    <citation type="submission" date="2010-07" db="EMBL/GenBank/DDBJ databases">
        <title>The draft genome of Paenibacillus curdlanolyticus YK9.</title>
        <authorList>
            <consortium name="US DOE Joint Genome Institute (JGI-PGF)"/>
            <person name="Lucas S."/>
            <person name="Copeland A."/>
            <person name="Lapidus A."/>
            <person name="Cheng J.-F."/>
            <person name="Bruce D."/>
            <person name="Goodwin L."/>
            <person name="Pitluck S."/>
            <person name="Land M.L."/>
            <person name="Hauser L."/>
            <person name="Chang Y.-J."/>
            <person name="Jeffries C."/>
            <person name="Anderson I.J."/>
            <person name="Johnson E."/>
            <person name="Loganathan U."/>
            <person name="Mulhopadhyay B."/>
            <person name="Kyrpides N."/>
            <person name="Woyke T.J."/>
        </authorList>
    </citation>
    <scope>NUCLEOTIDE SEQUENCE [LARGE SCALE GENOMIC DNA]</scope>
    <source>
        <strain evidence="1 2">YK9</strain>
    </source>
</reference>